<evidence type="ECO:0000313" key="4">
    <source>
        <dbReference type="EMBL" id="SDF66989.1"/>
    </source>
</evidence>
<dbReference type="Pfam" id="PF13472">
    <property type="entry name" value="Lipase_GDSL_2"/>
    <property type="match status" value="1"/>
</dbReference>
<dbReference type="PANTHER" id="PTHR30383:SF24">
    <property type="entry name" value="THIOESTERASE 1_PROTEASE 1_LYSOPHOSPHOLIPASE L1"/>
    <property type="match status" value="1"/>
</dbReference>
<feature type="region of interest" description="Disordered" evidence="1">
    <location>
        <begin position="296"/>
        <end position="328"/>
    </location>
</feature>
<feature type="domain" description="SGNH hydrolase-type esterase" evidence="3">
    <location>
        <begin position="119"/>
        <end position="276"/>
    </location>
</feature>
<feature type="compositionally biased region" description="Low complexity" evidence="1">
    <location>
        <begin position="305"/>
        <end position="328"/>
    </location>
</feature>
<reference evidence="4 5" key="1">
    <citation type="submission" date="2016-10" db="EMBL/GenBank/DDBJ databases">
        <authorList>
            <person name="de Groot N.N."/>
        </authorList>
    </citation>
    <scope>NUCLEOTIDE SEQUENCE [LARGE SCALE GENOMIC DNA]</scope>
    <source>
        <strain evidence="4 5">BH539</strain>
    </source>
</reference>
<dbReference type="AlphaFoldDB" id="A0A1G7N0W8"/>
<protein>
    <submittedName>
        <fullName evidence="4">Lysophospholipase L1</fullName>
    </submittedName>
</protein>
<dbReference type="PANTHER" id="PTHR30383">
    <property type="entry name" value="THIOESTERASE 1/PROTEASE 1/LYSOPHOSPHOLIPASE L1"/>
    <property type="match status" value="1"/>
</dbReference>
<gene>
    <name evidence="4" type="ORF">SAMN05216571_101138</name>
</gene>
<accession>A0A1G7N0W8</accession>
<organism evidence="4 5">
    <name type="scientific">Onishia taeanensis</name>
    <dbReference type="NCBI Taxonomy" id="284577"/>
    <lineage>
        <taxon>Bacteria</taxon>
        <taxon>Pseudomonadati</taxon>
        <taxon>Pseudomonadota</taxon>
        <taxon>Gammaproteobacteria</taxon>
        <taxon>Oceanospirillales</taxon>
        <taxon>Halomonadaceae</taxon>
        <taxon>Onishia</taxon>
    </lineage>
</organism>
<feature type="transmembrane region" description="Helical" evidence="2">
    <location>
        <begin position="81"/>
        <end position="103"/>
    </location>
</feature>
<keyword evidence="2" id="KW-0812">Transmembrane</keyword>
<dbReference type="InterPro" id="IPR051532">
    <property type="entry name" value="Ester_Hydrolysis_Enzymes"/>
</dbReference>
<dbReference type="CDD" id="cd01822">
    <property type="entry name" value="Lysophospholipase_L1_like"/>
    <property type="match status" value="1"/>
</dbReference>
<evidence type="ECO:0000313" key="5">
    <source>
        <dbReference type="Proteomes" id="UP000198641"/>
    </source>
</evidence>
<keyword evidence="5" id="KW-1185">Reference proteome</keyword>
<proteinExistence type="predicted"/>
<keyword evidence="2" id="KW-0472">Membrane</keyword>
<sequence>MEDLVEGIVTGFPVGLKRSKRGAKGPAERKAALSAEPSAWKRRYAQYASHLVQRLGRCLLATAPAKKSVATSTLTMRREPLAGLMAGLCMGLAALCMAAPALADASSADSRTDRPTLLVMGDSLSAAYGLERPEDGWVSLLAMRLEGEARVVNASISGETSAGGATRLPKLLGQHSPDIVLLELGANDGLRGLAPSQMRRNLESMIEKSQASGARVMLLGIDIPPNYGDAYRQAFTGVFDDLAERHELPLVPFLLEGVALQDALMQDDGLHPTAEAQPIILDNVWPTLAPLLEQAKPEAAAGKEAISPDSSAAVSPSQPVPGALPAQA</sequence>
<evidence type="ECO:0000259" key="3">
    <source>
        <dbReference type="Pfam" id="PF13472"/>
    </source>
</evidence>
<evidence type="ECO:0000256" key="2">
    <source>
        <dbReference type="SAM" id="Phobius"/>
    </source>
</evidence>
<dbReference type="STRING" id="284577.SAMN05216571_101138"/>
<dbReference type="Proteomes" id="UP000198641">
    <property type="component" value="Unassembled WGS sequence"/>
</dbReference>
<evidence type="ECO:0000256" key="1">
    <source>
        <dbReference type="SAM" id="MobiDB-lite"/>
    </source>
</evidence>
<dbReference type="Gene3D" id="3.40.50.1110">
    <property type="entry name" value="SGNH hydrolase"/>
    <property type="match status" value="1"/>
</dbReference>
<dbReference type="InterPro" id="IPR036514">
    <property type="entry name" value="SGNH_hydro_sf"/>
</dbReference>
<dbReference type="InterPro" id="IPR013830">
    <property type="entry name" value="SGNH_hydro"/>
</dbReference>
<dbReference type="EMBL" id="FNCI01000001">
    <property type="protein sequence ID" value="SDF66989.1"/>
    <property type="molecule type" value="Genomic_DNA"/>
</dbReference>
<dbReference type="SUPFAM" id="SSF52266">
    <property type="entry name" value="SGNH hydrolase"/>
    <property type="match status" value="1"/>
</dbReference>
<dbReference type="GO" id="GO:0004622">
    <property type="term" value="F:phosphatidylcholine lysophospholipase activity"/>
    <property type="evidence" value="ECO:0007669"/>
    <property type="project" value="TreeGrafter"/>
</dbReference>
<keyword evidence="2" id="KW-1133">Transmembrane helix</keyword>
<name>A0A1G7N0W8_9GAMM</name>